<evidence type="ECO:0000313" key="3">
    <source>
        <dbReference type="Proteomes" id="UP000662783"/>
    </source>
</evidence>
<name>A0A974WMQ8_9BACT</name>
<accession>A0A974WMQ8</accession>
<feature type="transmembrane region" description="Helical" evidence="1">
    <location>
        <begin position="66"/>
        <end position="88"/>
    </location>
</feature>
<dbReference type="AlphaFoldDB" id="A0A974WMQ8"/>
<feature type="transmembrane region" description="Helical" evidence="1">
    <location>
        <begin position="108"/>
        <end position="128"/>
    </location>
</feature>
<keyword evidence="1" id="KW-0812">Transmembrane</keyword>
<dbReference type="Proteomes" id="UP000662783">
    <property type="component" value="Chromosome"/>
</dbReference>
<dbReference type="EMBL" id="CP070608">
    <property type="protein sequence ID" value="QSE99125.1"/>
    <property type="molecule type" value="Genomic_DNA"/>
</dbReference>
<reference evidence="2" key="1">
    <citation type="submission" date="2021-02" db="EMBL/GenBank/DDBJ databases">
        <title>Fulvivirga sp. S481 isolated from sea water.</title>
        <authorList>
            <person name="Bae S.S."/>
            <person name="Baek K."/>
        </authorList>
    </citation>
    <scope>NUCLEOTIDE SEQUENCE</scope>
    <source>
        <strain evidence="2">S481</strain>
    </source>
</reference>
<evidence type="ECO:0000313" key="2">
    <source>
        <dbReference type="EMBL" id="QSE99125.1"/>
    </source>
</evidence>
<sequence>MKEKYIEDLKEIKDIMNRSSRFISLSGLSGISAGFCALIGAFLAYNTVYQNQNYLGYRKVIITSDSISTLLLIAIGTIVVAIGSVIYFTTRETKKRNQKIWDYQTKRLLINLSIPLVTGGILALMFLYKGYIGVVAPLTLVFYGLALVNASKYTLDEIRSLGIIEICLGLIAMQFIGYGLIFWAIGFGVLHIVYGVIMQLKNKS</sequence>
<feature type="transmembrane region" description="Helical" evidence="1">
    <location>
        <begin position="134"/>
        <end position="151"/>
    </location>
</feature>
<proteinExistence type="predicted"/>
<organism evidence="2 3">
    <name type="scientific">Fulvivirga lutea</name>
    <dbReference type="NCBI Taxonomy" id="2810512"/>
    <lineage>
        <taxon>Bacteria</taxon>
        <taxon>Pseudomonadati</taxon>
        <taxon>Bacteroidota</taxon>
        <taxon>Cytophagia</taxon>
        <taxon>Cytophagales</taxon>
        <taxon>Fulvivirgaceae</taxon>
        <taxon>Fulvivirga</taxon>
    </lineage>
</organism>
<dbReference type="RefSeq" id="WP_205723636.1">
    <property type="nucleotide sequence ID" value="NZ_CP070608.1"/>
</dbReference>
<feature type="transmembrane region" description="Helical" evidence="1">
    <location>
        <begin position="21"/>
        <end position="46"/>
    </location>
</feature>
<keyword evidence="1" id="KW-0472">Membrane</keyword>
<gene>
    <name evidence="2" type="ORF">JR347_08565</name>
</gene>
<protein>
    <submittedName>
        <fullName evidence="2">Uncharacterized protein</fullName>
    </submittedName>
</protein>
<keyword evidence="3" id="KW-1185">Reference proteome</keyword>
<evidence type="ECO:0000256" key="1">
    <source>
        <dbReference type="SAM" id="Phobius"/>
    </source>
</evidence>
<keyword evidence="1" id="KW-1133">Transmembrane helix</keyword>
<dbReference type="KEGG" id="fuv:JR347_08565"/>
<feature type="transmembrane region" description="Helical" evidence="1">
    <location>
        <begin position="182"/>
        <end position="200"/>
    </location>
</feature>